<proteinExistence type="predicted"/>
<reference evidence="8 9" key="1">
    <citation type="submission" date="2019-07" db="EMBL/GenBank/DDBJ databases">
        <title>De Novo Assembly of kiwifruit Actinidia rufa.</title>
        <authorList>
            <person name="Sugita-Konishi S."/>
            <person name="Sato K."/>
            <person name="Mori E."/>
            <person name="Abe Y."/>
            <person name="Kisaki G."/>
            <person name="Hamano K."/>
            <person name="Suezawa K."/>
            <person name="Otani M."/>
            <person name="Fukuda T."/>
            <person name="Manabe T."/>
            <person name="Gomi K."/>
            <person name="Tabuchi M."/>
            <person name="Akimitsu K."/>
            <person name="Kataoka I."/>
        </authorList>
    </citation>
    <scope>NUCLEOTIDE SEQUENCE [LARGE SCALE GENOMIC DNA]</scope>
    <source>
        <strain evidence="9">cv. Fuchu</strain>
    </source>
</reference>
<keyword evidence="5" id="KW-0256">Endoplasmic reticulum</keyword>
<evidence type="ECO:0000256" key="5">
    <source>
        <dbReference type="ARBA" id="ARBA00022824"/>
    </source>
</evidence>
<sequence>MGTTEEKILVSARLRPLNEKEIARNDVSDWECLNENSIVFKNNDLPVPERSMYPTANTFAKSVILYIRVITYGSSTKFRSYGVDKSKEPLVFDSAVLSGVTLMLFACIVWLKLVSYAHTSSDMRSLAKPLDKGEALSASSDIRYSYDVSFKSLLYLMVAPTLCYQRFFTFKYY</sequence>
<gene>
    <name evidence="8" type="ORF">Acr_05g0015030</name>
</gene>
<evidence type="ECO:0000256" key="6">
    <source>
        <dbReference type="ARBA" id="ARBA00023315"/>
    </source>
</evidence>
<organism evidence="8 9">
    <name type="scientific">Actinidia rufa</name>
    <dbReference type="NCBI Taxonomy" id="165716"/>
    <lineage>
        <taxon>Eukaryota</taxon>
        <taxon>Viridiplantae</taxon>
        <taxon>Streptophyta</taxon>
        <taxon>Embryophyta</taxon>
        <taxon>Tracheophyta</taxon>
        <taxon>Spermatophyta</taxon>
        <taxon>Magnoliopsida</taxon>
        <taxon>eudicotyledons</taxon>
        <taxon>Gunneridae</taxon>
        <taxon>Pentapetalae</taxon>
        <taxon>asterids</taxon>
        <taxon>Ericales</taxon>
        <taxon>Actinidiaceae</taxon>
        <taxon>Actinidia</taxon>
    </lineage>
</organism>
<evidence type="ECO:0000256" key="3">
    <source>
        <dbReference type="ARBA" id="ARBA00013244"/>
    </source>
</evidence>
<keyword evidence="7" id="KW-1133">Transmembrane helix</keyword>
<evidence type="ECO:0000256" key="4">
    <source>
        <dbReference type="ARBA" id="ARBA00022679"/>
    </source>
</evidence>
<evidence type="ECO:0000313" key="8">
    <source>
        <dbReference type="EMBL" id="GFY87864.1"/>
    </source>
</evidence>
<comment type="caution">
    <text evidence="8">The sequence shown here is derived from an EMBL/GenBank/DDBJ whole genome shotgun (WGS) entry which is preliminary data.</text>
</comment>
<comment type="pathway">
    <text evidence="2">Lipid metabolism.</text>
</comment>
<dbReference type="PANTHER" id="PTHR10408">
    <property type="entry name" value="STEROL O-ACYLTRANSFERASE"/>
    <property type="match status" value="1"/>
</dbReference>
<protein>
    <recommendedName>
        <fullName evidence="3">diacylglycerol O-acyltransferase</fullName>
        <ecNumber evidence="3">2.3.1.20</ecNumber>
    </recommendedName>
</protein>
<dbReference type="GO" id="GO:0004144">
    <property type="term" value="F:diacylglycerol O-acyltransferase activity"/>
    <property type="evidence" value="ECO:0007669"/>
    <property type="project" value="UniProtKB-EC"/>
</dbReference>
<dbReference type="OrthoDB" id="3176171at2759"/>
<keyword evidence="9" id="KW-1185">Reference proteome</keyword>
<keyword evidence="4 8" id="KW-0808">Transferase</keyword>
<evidence type="ECO:0000256" key="2">
    <source>
        <dbReference type="ARBA" id="ARBA00005189"/>
    </source>
</evidence>
<feature type="transmembrane region" description="Helical" evidence="7">
    <location>
        <begin position="95"/>
        <end position="114"/>
    </location>
</feature>
<dbReference type="AlphaFoldDB" id="A0A7J0EN02"/>
<keyword evidence="7" id="KW-0812">Transmembrane</keyword>
<dbReference type="GO" id="GO:0009941">
    <property type="term" value="C:chloroplast envelope"/>
    <property type="evidence" value="ECO:0007669"/>
    <property type="project" value="TreeGrafter"/>
</dbReference>
<dbReference type="Proteomes" id="UP000585474">
    <property type="component" value="Unassembled WGS sequence"/>
</dbReference>
<evidence type="ECO:0000313" key="9">
    <source>
        <dbReference type="Proteomes" id="UP000585474"/>
    </source>
</evidence>
<dbReference type="InterPro" id="IPR014371">
    <property type="entry name" value="Oat_ACAT_DAG_ARE"/>
</dbReference>
<comment type="subcellular location">
    <subcellularLocation>
        <location evidence="1">Endoplasmic reticulum membrane</location>
        <topology evidence="1">Multi-pass membrane protein</topology>
    </subcellularLocation>
</comment>
<dbReference type="GO" id="GO:0005789">
    <property type="term" value="C:endoplasmic reticulum membrane"/>
    <property type="evidence" value="ECO:0007669"/>
    <property type="project" value="UniProtKB-SubCell"/>
</dbReference>
<dbReference type="GO" id="GO:0019432">
    <property type="term" value="P:triglyceride biosynthetic process"/>
    <property type="evidence" value="ECO:0007669"/>
    <property type="project" value="TreeGrafter"/>
</dbReference>
<name>A0A7J0EN02_9ERIC</name>
<accession>A0A7J0EN02</accession>
<keyword evidence="6" id="KW-0012">Acyltransferase</keyword>
<dbReference type="EC" id="2.3.1.20" evidence="3"/>
<dbReference type="EMBL" id="BJWL01000005">
    <property type="protein sequence ID" value="GFY87864.1"/>
    <property type="molecule type" value="Genomic_DNA"/>
</dbReference>
<dbReference type="PANTHER" id="PTHR10408:SF7">
    <property type="entry name" value="DIACYLGLYCEROL O-ACYLTRANSFERASE 1"/>
    <property type="match status" value="1"/>
</dbReference>
<keyword evidence="7" id="KW-0472">Membrane</keyword>
<evidence type="ECO:0000256" key="7">
    <source>
        <dbReference type="SAM" id="Phobius"/>
    </source>
</evidence>
<evidence type="ECO:0000256" key="1">
    <source>
        <dbReference type="ARBA" id="ARBA00004477"/>
    </source>
</evidence>